<reference evidence="2 3" key="1">
    <citation type="submission" date="2022-12" db="EMBL/GenBank/DDBJ databases">
        <title>Genomic features and morphological characterization of a novel Knufia sp. strain isolated from spacecraft assembly facility.</title>
        <authorList>
            <person name="Teixeira M."/>
            <person name="Chander A.M."/>
            <person name="Stajich J.E."/>
            <person name="Venkateswaran K."/>
        </authorList>
    </citation>
    <scope>NUCLEOTIDE SEQUENCE [LARGE SCALE GENOMIC DNA]</scope>
    <source>
        <strain evidence="2 3">FJI-L2-BK-P2</strain>
    </source>
</reference>
<comment type="caution">
    <text evidence="2">The sequence shown here is derived from an EMBL/GenBank/DDBJ whole genome shotgun (WGS) entry which is preliminary data.</text>
</comment>
<dbReference type="SUPFAM" id="SSF55729">
    <property type="entry name" value="Acyl-CoA N-acyltransferases (Nat)"/>
    <property type="match status" value="1"/>
</dbReference>
<dbReference type="AlphaFoldDB" id="A0AAN8I4Q9"/>
<dbReference type="InterPro" id="IPR000182">
    <property type="entry name" value="GNAT_dom"/>
</dbReference>
<organism evidence="2 3">
    <name type="scientific">Knufia fluminis</name>
    <dbReference type="NCBI Taxonomy" id="191047"/>
    <lineage>
        <taxon>Eukaryota</taxon>
        <taxon>Fungi</taxon>
        <taxon>Dikarya</taxon>
        <taxon>Ascomycota</taxon>
        <taxon>Pezizomycotina</taxon>
        <taxon>Eurotiomycetes</taxon>
        <taxon>Chaetothyriomycetidae</taxon>
        <taxon>Chaetothyriales</taxon>
        <taxon>Trichomeriaceae</taxon>
        <taxon>Knufia</taxon>
    </lineage>
</organism>
<proteinExistence type="predicted"/>
<sequence>MSVTITPITGSDIPAAVQCIQDAFDSDPYNNWVFDKTTPTHPEGTFSKTRNFASLRSKCTWGMRSSYALFYVAKDEAGKLLGVSMWTTPAMTSKPQTWGDWINDYRLWIEQGVNVLWYQGWGGLKRDRYWVWKREQAECQRELWTDEMGYYFVNIVVVSPEAQGRGVGRKLFEVVMRRADEEGRRCYLESSRWEPNVRIYEKLGFEVGKKMRCVAEDGTDEGVDLFCMMREPQSGKE</sequence>
<evidence type="ECO:0000313" key="3">
    <source>
        <dbReference type="Proteomes" id="UP001316803"/>
    </source>
</evidence>
<protein>
    <recommendedName>
        <fullName evidence="1">N-acetyltransferase domain-containing protein</fullName>
    </recommendedName>
</protein>
<dbReference type="PANTHER" id="PTHR42791:SF4">
    <property type="entry name" value="ACETYLTRANSFERASE, GNAT FAMILY FAMILY (AFU_ORTHOLOGUE AFUA_4G09540)-RELATED"/>
    <property type="match status" value="1"/>
</dbReference>
<name>A0AAN8I4Q9_9EURO</name>
<accession>A0AAN8I4Q9</accession>
<dbReference type="GO" id="GO:0016747">
    <property type="term" value="F:acyltransferase activity, transferring groups other than amino-acyl groups"/>
    <property type="evidence" value="ECO:0007669"/>
    <property type="project" value="InterPro"/>
</dbReference>
<dbReference type="InterPro" id="IPR052523">
    <property type="entry name" value="Trichothecene_AcTrans"/>
</dbReference>
<feature type="domain" description="N-acetyltransferase" evidence="1">
    <location>
        <begin position="85"/>
        <end position="230"/>
    </location>
</feature>
<dbReference type="PROSITE" id="PS51186">
    <property type="entry name" value="GNAT"/>
    <property type="match status" value="1"/>
</dbReference>
<dbReference type="Gene3D" id="3.40.630.30">
    <property type="match status" value="1"/>
</dbReference>
<keyword evidence="3" id="KW-1185">Reference proteome</keyword>
<dbReference type="InterPro" id="IPR016181">
    <property type="entry name" value="Acyl_CoA_acyltransferase"/>
</dbReference>
<evidence type="ECO:0000313" key="2">
    <source>
        <dbReference type="EMBL" id="KAK5952024.1"/>
    </source>
</evidence>
<gene>
    <name evidence="2" type="ORF">OHC33_006910</name>
</gene>
<dbReference type="CDD" id="cd04301">
    <property type="entry name" value="NAT_SF"/>
    <property type="match status" value="1"/>
</dbReference>
<dbReference type="EMBL" id="JAKLMC020000017">
    <property type="protein sequence ID" value="KAK5952024.1"/>
    <property type="molecule type" value="Genomic_DNA"/>
</dbReference>
<dbReference type="PANTHER" id="PTHR42791">
    <property type="entry name" value="GNAT FAMILY ACETYLTRANSFERASE"/>
    <property type="match status" value="1"/>
</dbReference>
<dbReference type="Proteomes" id="UP001316803">
    <property type="component" value="Unassembled WGS sequence"/>
</dbReference>
<dbReference type="Pfam" id="PF13508">
    <property type="entry name" value="Acetyltransf_7"/>
    <property type="match status" value="1"/>
</dbReference>
<evidence type="ECO:0000259" key="1">
    <source>
        <dbReference type="PROSITE" id="PS51186"/>
    </source>
</evidence>